<sequence length="70" mass="8452">MYENLYFKLFSSVFLRIFYSPPMAQSYQNAFNHSHLAKSINTWLPFYLLFLIYMKIQNGSAKIHLLKHFQ</sequence>
<reference evidence="1 2" key="1">
    <citation type="journal article" date="2004" name="Science">
        <title>Illuminating the evolutionary history of chlamydiae.</title>
        <authorList>
            <person name="Horn M."/>
            <person name="Collingro A."/>
            <person name="Schmitz-Esser S."/>
            <person name="Beier C.L."/>
            <person name="Purkhold U."/>
            <person name="Fartmann B."/>
            <person name="Brandt P."/>
            <person name="Nyakatura G.J."/>
            <person name="Droege M."/>
            <person name="Frishman D."/>
            <person name="Rattei T."/>
            <person name="Mewes H."/>
            <person name="Wagner M."/>
        </authorList>
    </citation>
    <scope>NUCLEOTIDE SEQUENCE [LARGE SCALE GENOMIC DNA]</scope>
    <source>
        <strain evidence="1 2">UWE25</strain>
    </source>
</reference>
<protein>
    <submittedName>
        <fullName evidence="1">Uncharacterized protein</fullName>
    </submittedName>
</protein>
<evidence type="ECO:0000313" key="2">
    <source>
        <dbReference type="Proteomes" id="UP000000529"/>
    </source>
</evidence>
<organism evidence="1 2">
    <name type="scientific">Protochlamydia amoebophila (strain UWE25)</name>
    <dbReference type="NCBI Taxonomy" id="264201"/>
    <lineage>
        <taxon>Bacteria</taxon>
        <taxon>Pseudomonadati</taxon>
        <taxon>Chlamydiota</taxon>
        <taxon>Chlamydiia</taxon>
        <taxon>Parachlamydiales</taxon>
        <taxon>Parachlamydiaceae</taxon>
        <taxon>Candidatus Protochlamydia</taxon>
    </lineage>
</organism>
<dbReference type="KEGG" id="pcu:PC_RS00025"/>
<evidence type="ECO:0000313" key="1">
    <source>
        <dbReference type="EMBL" id="CAF22730.1"/>
    </source>
</evidence>
<keyword evidence="2" id="KW-1185">Reference proteome</keyword>
<accession>Q6MFB9</accession>
<proteinExistence type="predicted"/>
<name>Q6MFB9_PARUW</name>
<dbReference type="AlphaFoldDB" id="Q6MFB9"/>
<dbReference type="EMBL" id="BX908798">
    <property type="protein sequence ID" value="CAF22730.1"/>
    <property type="molecule type" value="Genomic_DNA"/>
</dbReference>
<dbReference type="HOGENOM" id="CLU_2754268_0_0_0"/>
<dbReference type="Proteomes" id="UP000000529">
    <property type="component" value="Chromosome"/>
</dbReference>
<gene>
    <name evidence="1" type="ORF">PC_RS00025</name>
</gene>